<sequence>MANQREIARASWGRRNAQKIRTDMMGRMQGLTKERGTSNYTTRFEEAEQNMAEFRLACMTVIFRDFEYAVTKKVEHSLWTCHTFLNGEYRKALGRLNTPSQVVQRRKLDRLYRGFLKTSEQFYFVYIQQLYNRFSIPELRQIACKSNKPQLVELETENASPPAPLRTLILKSCHMTLVRLGDLVRYRCQLSDKFSKATFDTASDYYSLANSLDPEDGSAHHQLAVLHKIPGQHFDIVYHFHRAIAVSRPHELALQNLEREFKSPESSYQGRKGPAKDQSQAMVSWFVQLHAFYFHGKHFSRQDELEKEVLHRLEIAFKSGDSDNTLLLKMILVNMAAYDISTQKVNSSWTIEGSQSCQFLLRFNIRMMLIVSRVLDRTLCDSTPATTSGGKANDGESCLSFSPSLLKLLPLFRLYIAWSYVSRADLVQYQEYLQPYLKDLYRLLADILTTLNKYIDMAMDTVSSKYLLPEDSEAQGLRPLNDRILPLFLRVEEQQRFGPPKRVKIRKPQQNVFGRQFKQETEAVWRIRDIICCGVFLAGSVKFPIALTTQTQQGRDTETWIFVDGTTVASNEATLSRLLNKLNFGDIKSGMETTETTTIENKNSPIASPGIAPQASVPPADNMPNKGKGKSLTGPSTNYLDSDLSEDSEMINMVNKLLDPVDPVRSHLSQAQADSSYGMHSSTANEIFGNLDTSPIQPSPVSKAIPNLPWDYFYKPTPHLSSNQEQNQLIPNGHNVPRSASGRFNRVTSSPYLDDLSASYQQLPTSLSPRPNTGYMRESPILTTSSPGLYRKEYGNDSLEDSRNAVLDSLRSALLAQHGLSSDSSSSVNPLNRASPAPAWGQENGTNEHLLAQPGAFVQSQEQRRNHTSSYRERSVNYQTSAMALQNPLGPPGQGKPDPKQATSFNDPNHFPTTVKAAYHEADDQHIWGQGSSHNTFSSWSHQPLTTTSSSPIFSHPSRLIVGTPGVVPANSVACNGHYYNATTPFGRSGDSVNNRADPTHFRNQLKATVGTSELPYDQHILQATMMDNNRKPRPK</sequence>
<comment type="function">
    <text evidence="1">Plays a role in nonsense-mediated mRNA decay.</text>
</comment>
<dbReference type="AlphaFoldDB" id="A0AAN7UMK3"/>
<dbReference type="InterPro" id="IPR018834">
    <property type="entry name" value="DNA/RNA-bd_Est1-type"/>
</dbReference>
<dbReference type="InterPro" id="IPR019458">
    <property type="entry name" value="Est1-like_N"/>
</dbReference>
<feature type="region of interest" description="Disordered" evidence="2">
    <location>
        <begin position="762"/>
        <end position="796"/>
    </location>
</feature>
<keyword evidence="6" id="KW-1185">Reference proteome</keyword>
<dbReference type="Gene3D" id="1.25.40.10">
    <property type="entry name" value="Tetratricopeptide repeat domain"/>
    <property type="match status" value="1"/>
</dbReference>
<dbReference type="EMBL" id="JAWHQM010000012">
    <property type="protein sequence ID" value="KAK5629568.1"/>
    <property type="molecule type" value="Genomic_DNA"/>
</dbReference>
<dbReference type="PANTHER" id="PTHR15696">
    <property type="entry name" value="SMG-7 SUPPRESSOR WITH MORPHOLOGICAL EFFECT ON GENITALIA PROTEIN 7"/>
    <property type="match status" value="1"/>
</dbReference>
<protein>
    <recommendedName>
        <fullName evidence="1">Nonsense-mediated mRNA decay factor</fullName>
    </recommendedName>
</protein>
<feature type="region of interest" description="Disordered" evidence="2">
    <location>
        <begin position="596"/>
        <end position="643"/>
    </location>
</feature>
<dbReference type="InterPro" id="IPR045153">
    <property type="entry name" value="Est1/Ebs1-like"/>
</dbReference>
<feature type="domain" description="Telomerase activating protein Est1-like N-terminal" evidence="4">
    <location>
        <begin position="73"/>
        <end position="190"/>
    </location>
</feature>
<evidence type="ECO:0000259" key="4">
    <source>
        <dbReference type="Pfam" id="PF10374"/>
    </source>
</evidence>
<feature type="compositionally biased region" description="Polar residues" evidence="2">
    <location>
        <begin position="762"/>
        <end position="771"/>
    </location>
</feature>
<dbReference type="InterPro" id="IPR011990">
    <property type="entry name" value="TPR-like_helical_dom_sf"/>
</dbReference>
<evidence type="ECO:0000256" key="2">
    <source>
        <dbReference type="SAM" id="MobiDB-lite"/>
    </source>
</evidence>
<reference evidence="5 6" key="1">
    <citation type="submission" date="2023-10" db="EMBL/GenBank/DDBJ databases">
        <title>Draft genome sequence of Xylaria bambusicola isolate GMP-LS, the root and basal stem rot pathogen of sugarcane in Indonesia.</title>
        <authorList>
            <person name="Selvaraj P."/>
            <person name="Muralishankar V."/>
            <person name="Muruganantham S."/>
            <person name="Sp S."/>
            <person name="Haryani S."/>
            <person name="Lau K.J.X."/>
            <person name="Naqvi N.I."/>
        </authorList>
    </citation>
    <scope>NUCLEOTIDE SEQUENCE [LARGE SCALE GENOMIC DNA]</scope>
    <source>
        <strain evidence="5">GMP-LS</strain>
    </source>
</reference>
<keyword evidence="1" id="KW-0539">Nucleus</keyword>
<evidence type="ECO:0000313" key="6">
    <source>
        <dbReference type="Proteomes" id="UP001305414"/>
    </source>
</evidence>
<feature type="domain" description="DNA/RNA-binding" evidence="3">
    <location>
        <begin position="202"/>
        <end position="482"/>
    </location>
</feature>
<gene>
    <name evidence="5" type="ORF">RRF57_005283</name>
</gene>
<dbReference type="PANTHER" id="PTHR15696:SF36">
    <property type="entry name" value="NONSENSE-MEDIATED MRNA DECAY FACTOR"/>
    <property type="match status" value="1"/>
</dbReference>
<comment type="caution">
    <text evidence="5">The sequence shown here is derived from an EMBL/GenBank/DDBJ whole genome shotgun (WGS) entry which is preliminary data.</text>
</comment>
<accession>A0AAN7UMK3</accession>
<feature type="region of interest" description="Disordered" evidence="2">
    <location>
        <begin position="884"/>
        <end position="908"/>
    </location>
</feature>
<keyword evidence="1" id="KW-0866">Nonsense-mediated mRNA decay</keyword>
<comment type="subcellular location">
    <subcellularLocation>
        <location evidence="1">Nucleus</location>
    </subcellularLocation>
</comment>
<evidence type="ECO:0000259" key="3">
    <source>
        <dbReference type="Pfam" id="PF10373"/>
    </source>
</evidence>
<proteinExistence type="predicted"/>
<dbReference type="GO" id="GO:0000184">
    <property type="term" value="P:nuclear-transcribed mRNA catabolic process, nonsense-mediated decay"/>
    <property type="evidence" value="ECO:0007669"/>
    <property type="project" value="UniProtKB-KW"/>
</dbReference>
<dbReference type="GO" id="GO:0005634">
    <property type="term" value="C:nucleus"/>
    <property type="evidence" value="ECO:0007669"/>
    <property type="project" value="UniProtKB-SubCell"/>
</dbReference>
<feature type="region of interest" description="Disordered" evidence="2">
    <location>
        <begin position="820"/>
        <end position="846"/>
    </location>
</feature>
<dbReference type="SUPFAM" id="SSF48452">
    <property type="entry name" value="TPR-like"/>
    <property type="match status" value="1"/>
</dbReference>
<dbReference type="Pfam" id="PF10374">
    <property type="entry name" value="EST1"/>
    <property type="match status" value="1"/>
</dbReference>
<evidence type="ECO:0000256" key="1">
    <source>
        <dbReference type="RuleBase" id="RU369098"/>
    </source>
</evidence>
<dbReference type="Proteomes" id="UP001305414">
    <property type="component" value="Unassembled WGS sequence"/>
</dbReference>
<evidence type="ECO:0000313" key="5">
    <source>
        <dbReference type="EMBL" id="KAK5629568.1"/>
    </source>
</evidence>
<organism evidence="5 6">
    <name type="scientific">Xylaria bambusicola</name>
    <dbReference type="NCBI Taxonomy" id="326684"/>
    <lineage>
        <taxon>Eukaryota</taxon>
        <taxon>Fungi</taxon>
        <taxon>Dikarya</taxon>
        <taxon>Ascomycota</taxon>
        <taxon>Pezizomycotina</taxon>
        <taxon>Sordariomycetes</taxon>
        <taxon>Xylariomycetidae</taxon>
        <taxon>Xylariales</taxon>
        <taxon>Xylariaceae</taxon>
        <taxon>Xylaria</taxon>
    </lineage>
</organism>
<name>A0AAN7UMK3_9PEZI</name>
<dbReference type="Pfam" id="PF10373">
    <property type="entry name" value="EST1_DNA_bind"/>
    <property type="match status" value="1"/>
</dbReference>